<name>A0A1T5PCF3_9BACT</name>
<dbReference type="PANTHER" id="PTHR46017:SF1">
    <property type="entry name" value="ALPHA-MANNOSIDASE 2C1"/>
    <property type="match status" value="1"/>
</dbReference>
<dbReference type="InterPro" id="IPR011013">
    <property type="entry name" value="Gal_mutarotase_sf_dom"/>
</dbReference>
<dbReference type="InterPro" id="IPR011330">
    <property type="entry name" value="Glyco_hydro/deAcase_b/a-brl"/>
</dbReference>
<dbReference type="InterPro" id="IPR011682">
    <property type="entry name" value="Glyco_hydro_38_C"/>
</dbReference>
<dbReference type="Gene3D" id="3.20.110.10">
    <property type="entry name" value="Glycoside hydrolase 38, N terminal domain"/>
    <property type="match status" value="1"/>
</dbReference>
<dbReference type="CDD" id="cd10791">
    <property type="entry name" value="GH38N_AMII_like_1"/>
    <property type="match status" value="1"/>
</dbReference>
<dbReference type="AlphaFoldDB" id="A0A1T5PCF3"/>
<dbReference type="Proteomes" id="UP000190166">
    <property type="component" value="Unassembled WGS sequence"/>
</dbReference>
<dbReference type="Pfam" id="PF01074">
    <property type="entry name" value="Glyco_hydro_38N"/>
    <property type="match status" value="1"/>
</dbReference>
<dbReference type="PANTHER" id="PTHR46017">
    <property type="entry name" value="ALPHA-MANNOSIDASE 2C1"/>
    <property type="match status" value="1"/>
</dbReference>
<reference evidence="4" key="1">
    <citation type="submission" date="2017-02" db="EMBL/GenBank/DDBJ databases">
        <authorList>
            <person name="Varghese N."/>
            <person name="Submissions S."/>
        </authorList>
    </citation>
    <scope>NUCLEOTIDE SEQUENCE [LARGE SCALE GENOMIC DNA]</scope>
    <source>
        <strain evidence="4">DSM 18108</strain>
    </source>
</reference>
<dbReference type="GO" id="GO:0030246">
    <property type="term" value="F:carbohydrate binding"/>
    <property type="evidence" value="ECO:0007669"/>
    <property type="project" value="InterPro"/>
</dbReference>
<feature type="domain" description="Glycosyl hydrolase family 38 C-terminal" evidence="2">
    <location>
        <begin position="677"/>
        <end position="840"/>
    </location>
</feature>
<dbReference type="SUPFAM" id="SSF74650">
    <property type="entry name" value="Galactose mutarotase-like"/>
    <property type="match status" value="1"/>
</dbReference>
<dbReference type="GO" id="GO:0009313">
    <property type="term" value="P:oligosaccharide catabolic process"/>
    <property type="evidence" value="ECO:0007669"/>
    <property type="project" value="TreeGrafter"/>
</dbReference>
<keyword evidence="3" id="KW-0378">Hydrolase</keyword>
<evidence type="ECO:0000259" key="2">
    <source>
        <dbReference type="Pfam" id="PF07748"/>
    </source>
</evidence>
<dbReference type="STRING" id="393003.SAMN05660461_6200"/>
<dbReference type="Pfam" id="PF07748">
    <property type="entry name" value="Glyco_hydro_38C"/>
    <property type="match status" value="1"/>
</dbReference>
<protein>
    <submittedName>
        <fullName evidence="3">Glycosyl hydrolases family 38 N-terminal domain-containing protein</fullName>
    </submittedName>
</protein>
<dbReference type="InterPro" id="IPR027291">
    <property type="entry name" value="Glyco_hydro_38_N_sf"/>
</dbReference>
<evidence type="ECO:0000313" key="4">
    <source>
        <dbReference type="Proteomes" id="UP000190166"/>
    </source>
</evidence>
<evidence type="ECO:0000313" key="3">
    <source>
        <dbReference type="EMBL" id="SKD10293.1"/>
    </source>
</evidence>
<gene>
    <name evidence="3" type="ORF">SAMN05660461_6200</name>
</gene>
<sequence length="1023" mass="112968">MRASSHFLLPGTILTLSDQFQIPFRILKYVCMFVHMKHIIAKLLLCSCFLAAGVSARGLKFPGTYNRDLALYQAGADLSQQQAPFTSIELQPTIAYLNHHGAPARMVRMHFHGGKSYQSAMVYMYFNGHEDSLALPANPDGIQDYELPLPGEAVDKDTQLFVRLQSGGQTYTARCIVSPTRQWNVYLMPHSHVDVGYTNVQAKVLAIHMNNIDEAIKIAARTAGYPPEARFKWNTEALWVVDKYLAAASDEKKQAFREAVKKGWINLDGAYANTNTSATSPAQLLQLFATGARLAKDYGITINTMFQGDVPGASWGLISQSAITGMKYFLSAPNANDRIGSSGQWRDKPFYWQDASGKQQVLFWQSSPYSIGYTLKGSKIPNFFTIEDPKPYYTGKPSENFLNPYLFDYLSQLEHNHFPYNMTLLTWAMSDNAPIDPELPDAVKAWNERYTSPKLIITSVKQFFHDFEAGWKDKIPVLSGDYTEYWTDGIASAAKETAINRNASDRLQQAGAIWAIRGKSGYPADSFRNTWTDLIMFNEHTWGAFNSVSNPQDPKAVAQWQFKQAFALDARARSEALLRSSTNGNGYTGSATGVQAIDVYNTLGHSRTALVRIPAALSTSGDLVKDLNGRKLPSQRLSTGELAFLATALPPFSKQRFTIHAGNGASLKKATVTDYSLDNGIYSVRVDPKTGNITQLLKKGYSGNFADSAGLNQYTYMPGDSAEKIQYSGPADIHIKEKGPLVVSLVINTPAPGARSLSREIQLTAGTDQVTLINTIDKTAIGSKESVHFVFPFRIPGAQVRYSIPWGSIAAEADQLPHTNRNWYTQQRWVDVSGKNTGVTWSSPDAPLFEIGQYPTAGLLGGLHSSPRWISFTEQQPLISSWVMNNLWHTNFRRDQEGITTFHYYLQVHGPFDAADVNNNGLENHLPPVVTAADGAPSESLFFNISGKNIYVENLYPAADGNGVLLQLVNTSGHTATVTLTSKNKSTALNISESDILETNKHTLPDSFTIPGKGIIMVRVAKK</sequence>
<dbReference type="GO" id="GO:0004559">
    <property type="term" value="F:alpha-mannosidase activity"/>
    <property type="evidence" value="ECO:0007669"/>
    <property type="project" value="InterPro"/>
</dbReference>
<keyword evidence="4" id="KW-1185">Reference proteome</keyword>
<dbReference type="Gene3D" id="2.70.98.30">
    <property type="entry name" value="Golgi alpha-mannosidase II, domain 4"/>
    <property type="match status" value="1"/>
</dbReference>
<dbReference type="EMBL" id="FUZZ01000006">
    <property type="protein sequence ID" value="SKD10293.1"/>
    <property type="molecule type" value="Genomic_DNA"/>
</dbReference>
<feature type="domain" description="Glycoside hydrolase family 38 N-terminal" evidence="1">
    <location>
        <begin position="184"/>
        <end position="473"/>
    </location>
</feature>
<dbReference type="InterPro" id="IPR000602">
    <property type="entry name" value="Glyco_hydro_38_N"/>
</dbReference>
<proteinExistence type="predicted"/>
<dbReference type="GO" id="GO:0006013">
    <property type="term" value="P:mannose metabolic process"/>
    <property type="evidence" value="ECO:0007669"/>
    <property type="project" value="InterPro"/>
</dbReference>
<organism evidence="3 4">
    <name type="scientific">Chitinophaga ginsengisegetis</name>
    <dbReference type="NCBI Taxonomy" id="393003"/>
    <lineage>
        <taxon>Bacteria</taxon>
        <taxon>Pseudomonadati</taxon>
        <taxon>Bacteroidota</taxon>
        <taxon>Chitinophagia</taxon>
        <taxon>Chitinophagales</taxon>
        <taxon>Chitinophagaceae</taxon>
        <taxon>Chitinophaga</taxon>
    </lineage>
</organism>
<dbReference type="SUPFAM" id="SSF88713">
    <property type="entry name" value="Glycoside hydrolase/deacetylase"/>
    <property type="match status" value="1"/>
</dbReference>
<evidence type="ECO:0000259" key="1">
    <source>
        <dbReference type="Pfam" id="PF01074"/>
    </source>
</evidence>
<accession>A0A1T5PCF3</accession>